<reference evidence="2" key="1">
    <citation type="submission" date="2022-10" db="EMBL/GenBank/DDBJ databases">
        <title>The complete genomes of actinobacterial strains from the NBC collection.</title>
        <authorList>
            <person name="Joergensen T.S."/>
            <person name="Alvarez Arevalo M."/>
            <person name="Sterndorff E.B."/>
            <person name="Faurdal D."/>
            <person name="Vuksanovic O."/>
            <person name="Mourched A.-S."/>
            <person name="Charusanti P."/>
            <person name="Shaw S."/>
            <person name="Blin K."/>
            <person name="Weber T."/>
        </authorList>
    </citation>
    <scope>NUCLEOTIDE SEQUENCE</scope>
    <source>
        <strain evidence="2">NBC_00222</strain>
    </source>
</reference>
<organism evidence="2 3">
    <name type="scientific">Kitasatospora purpeofusca</name>
    <dbReference type="NCBI Taxonomy" id="67352"/>
    <lineage>
        <taxon>Bacteria</taxon>
        <taxon>Bacillati</taxon>
        <taxon>Actinomycetota</taxon>
        <taxon>Actinomycetes</taxon>
        <taxon>Kitasatosporales</taxon>
        <taxon>Streptomycetaceae</taxon>
        <taxon>Kitasatospora</taxon>
    </lineage>
</organism>
<feature type="compositionally biased region" description="Pro residues" evidence="1">
    <location>
        <begin position="593"/>
        <end position="609"/>
    </location>
</feature>
<feature type="region of interest" description="Disordered" evidence="1">
    <location>
        <begin position="557"/>
        <end position="609"/>
    </location>
</feature>
<accession>A0ABZ1TVK9</accession>
<feature type="region of interest" description="Disordered" evidence="1">
    <location>
        <begin position="64"/>
        <end position="94"/>
    </location>
</feature>
<dbReference type="RefSeq" id="WP_328953064.1">
    <property type="nucleotide sequence ID" value="NZ_CP108110.1"/>
</dbReference>
<dbReference type="Proteomes" id="UP001432222">
    <property type="component" value="Chromosome"/>
</dbReference>
<dbReference type="EMBL" id="CP108110">
    <property type="protein sequence ID" value="WUQ81991.1"/>
    <property type="molecule type" value="Genomic_DNA"/>
</dbReference>
<evidence type="ECO:0000313" key="2">
    <source>
        <dbReference type="EMBL" id="WUQ81991.1"/>
    </source>
</evidence>
<evidence type="ECO:0000256" key="1">
    <source>
        <dbReference type="SAM" id="MobiDB-lite"/>
    </source>
</evidence>
<protein>
    <submittedName>
        <fullName evidence="2">Uncharacterized protein</fullName>
    </submittedName>
</protein>
<name>A0ABZ1TVK9_9ACTN</name>
<feature type="compositionally biased region" description="Acidic residues" evidence="1">
    <location>
        <begin position="74"/>
        <end position="88"/>
    </location>
</feature>
<keyword evidence="3" id="KW-1185">Reference proteome</keyword>
<sequence length="609" mass="65003">MPTMFRYEPVPRDIGVEEALAARIGDAAHLLARQYAFGEFAGDDAASPVDVSLAQEIHLLDGWRPGSSGVEGEGNGEVEGEGEGEGAGESDWQPYRPGRMVLEELVEQEPPAGPDARLTLAAGLRWRRELASAGLAALLPAFATTCPCAVDGPLAPAPLGAAVRSRLPDPVALVPWLARLVDRDETAAKEFGAAAPDQEALAGAAERWLHWWAPRVADGAPDEPVPPPPPAGWNPNRLEYAFAVRSSTVPELELRAQEYPGGHLDWWAVDAPPAHIPVTEAAVTHEQRAIVPTPAIFGGMPASRYWEMEDARINFGAVDTSPADLGRLLLIAFTTVYGNDWFCCPLPSPVGSLSRVVHCSVTDVFGGATVLAHASLEDPDWNLFGLGEDRGGIAMGGGGGDGTEPPPSPWFYRAASLPAGLESPPAESVLLLRDEAANLAWAVEETVGDLAGEPLDRYARWVAALPPRPAAEPGDPPADRYLLATEVPGHWYPLVPQPVDPDAPEQIRLLLAGLVRDENTPARPLGRLLGEQQWLFEEEVPRSGVRVERSRQYTRWHDGSAHAWSARRKVSGSGSGSSGLRYDVLEPPQGQAPVPPPEPQPAPPAPPAA</sequence>
<proteinExistence type="predicted"/>
<evidence type="ECO:0000313" key="3">
    <source>
        <dbReference type="Proteomes" id="UP001432222"/>
    </source>
</evidence>
<gene>
    <name evidence="2" type="ORF">OHA16_02760</name>
</gene>